<dbReference type="EMBL" id="CP003260">
    <property type="protein sequence ID" value="AFG34343.1"/>
    <property type="molecule type" value="Genomic_DNA"/>
</dbReference>
<evidence type="ECO:0000256" key="1">
    <source>
        <dbReference type="ARBA" id="ARBA00007261"/>
    </source>
</evidence>
<evidence type="ECO:0000259" key="2">
    <source>
        <dbReference type="Pfam" id="PF00675"/>
    </source>
</evidence>
<dbReference type="PATRIC" id="fig|771875.3.peg.200"/>
<protein>
    <submittedName>
        <fullName evidence="4">Zn-dependent peptidase</fullName>
    </submittedName>
</protein>
<dbReference type="Pfam" id="PF05193">
    <property type="entry name" value="Peptidase_M16_C"/>
    <property type="match status" value="1"/>
</dbReference>
<dbReference type="KEGG" id="fpe:Ferpe_0192"/>
<name>H9UA00_FERPD</name>
<dbReference type="STRING" id="771875.Ferpe_0192"/>
<organism evidence="4 5">
    <name type="scientific">Fervidobacterium pennivorans (strain DSM 9078 / Ven5)</name>
    <dbReference type="NCBI Taxonomy" id="771875"/>
    <lineage>
        <taxon>Bacteria</taxon>
        <taxon>Thermotogati</taxon>
        <taxon>Thermotogota</taxon>
        <taxon>Thermotogae</taxon>
        <taxon>Thermotogales</taxon>
        <taxon>Fervidobacteriaceae</taxon>
        <taxon>Fervidobacterium</taxon>
    </lineage>
</organism>
<sequence length="421" mass="48495">MKSEGSNLGGSKNKHMVKLGENIYYYEIPGVRSATIAFIVGSGPVYEPDHLLGISHFIEHTVFRKTKRRTLKEIKFPIEQVGGLLNAWTDKEDTVYYAKVPSSFFKTAFNILREIVFEPEFTERNVELERKIILQEYYSDLEVPEQRLFNKFFEELIDGPHSKSIIGTEETIKNIKKEDLEQFHAEMYSPYNVKLVIAGHVDEKDLKVVKELNLVEGFKTAKQSSRLKIGIVCDKFKETQQVHLLFAHDGIPLVDEENIYASMVLKTLLGSGMSSVLFEQIRERKALVYDISVSHLQSKEWGVFLIYAATSFGNARKLVDELYSLFKNFKLTKKVFDYGKKRLLGYLELLTESTSSLISLYTQYLANDIQAKSVDEIIERVRAVSEKDVERVFEKMISGQWSLAYVTPEEELQVELQDIYV</sequence>
<evidence type="ECO:0000259" key="3">
    <source>
        <dbReference type="Pfam" id="PF05193"/>
    </source>
</evidence>
<dbReference type="InterPro" id="IPR007863">
    <property type="entry name" value="Peptidase_M16_C"/>
</dbReference>
<feature type="domain" description="Peptidase M16 N-terminal" evidence="2">
    <location>
        <begin position="29"/>
        <end position="166"/>
    </location>
</feature>
<evidence type="ECO:0000313" key="5">
    <source>
        <dbReference type="Proteomes" id="UP000007384"/>
    </source>
</evidence>
<dbReference type="PANTHER" id="PTHR11851">
    <property type="entry name" value="METALLOPROTEASE"/>
    <property type="match status" value="1"/>
</dbReference>
<gene>
    <name evidence="4" type="ordered locus">Ferpe_0192</name>
</gene>
<dbReference type="InterPro" id="IPR050361">
    <property type="entry name" value="MPP/UQCRC_Complex"/>
</dbReference>
<reference evidence="4" key="1">
    <citation type="submission" date="2012-03" db="EMBL/GenBank/DDBJ databases">
        <title>Complete sequence of Fervidobacterium pennivorans DSM 9078.</title>
        <authorList>
            <consortium name="US DOE Joint Genome Institute"/>
            <person name="Lucas S."/>
            <person name="Han J."/>
            <person name="Lapidus A."/>
            <person name="Cheng J.-F."/>
            <person name="Goodwin L."/>
            <person name="Pitluck S."/>
            <person name="Peters L."/>
            <person name="Ovchinnikova G."/>
            <person name="Lu M."/>
            <person name="Detter J.C."/>
            <person name="Han C."/>
            <person name="Tapia R."/>
            <person name="Land M."/>
            <person name="Hauser L."/>
            <person name="Kyrpides N."/>
            <person name="Ivanova N."/>
            <person name="Pagani I."/>
            <person name="Noll K.M."/>
            <person name="Woyke T."/>
        </authorList>
    </citation>
    <scope>NUCLEOTIDE SEQUENCE</scope>
    <source>
        <strain evidence="4">DSM 9078</strain>
    </source>
</reference>
<dbReference type="eggNOG" id="COG0612">
    <property type="taxonomic scope" value="Bacteria"/>
</dbReference>
<dbReference type="Proteomes" id="UP000007384">
    <property type="component" value="Chromosome"/>
</dbReference>
<dbReference type="PANTHER" id="PTHR11851:SF49">
    <property type="entry name" value="MITOCHONDRIAL-PROCESSING PEPTIDASE SUBUNIT ALPHA"/>
    <property type="match status" value="1"/>
</dbReference>
<dbReference type="InterPro" id="IPR011249">
    <property type="entry name" value="Metalloenz_LuxS/M16"/>
</dbReference>
<dbReference type="InterPro" id="IPR011765">
    <property type="entry name" value="Pept_M16_N"/>
</dbReference>
<dbReference type="GO" id="GO:0046872">
    <property type="term" value="F:metal ion binding"/>
    <property type="evidence" value="ECO:0007669"/>
    <property type="project" value="InterPro"/>
</dbReference>
<dbReference type="Gene3D" id="3.30.830.10">
    <property type="entry name" value="Metalloenzyme, LuxS/M16 peptidase-like"/>
    <property type="match status" value="2"/>
</dbReference>
<dbReference type="SUPFAM" id="SSF63411">
    <property type="entry name" value="LuxS/MPP-like metallohydrolase"/>
    <property type="match status" value="2"/>
</dbReference>
<evidence type="ECO:0000313" key="4">
    <source>
        <dbReference type="EMBL" id="AFG34343.1"/>
    </source>
</evidence>
<dbReference type="Pfam" id="PF00675">
    <property type="entry name" value="Peptidase_M16"/>
    <property type="match status" value="1"/>
</dbReference>
<keyword evidence="5" id="KW-1185">Reference proteome</keyword>
<dbReference type="AlphaFoldDB" id="H9UA00"/>
<feature type="domain" description="Peptidase M16 C-terminal" evidence="3">
    <location>
        <begin position="174"/>
        <end position="341"/>
    </location>
</feature>
<accession>H9UA00</accession>
<comment type="similarity">
    <text evidence="1">Belongs to the peptidase M16 family.</text>
</comment>
<dbReference type="HOGENOM" id="CLU_009902_3_2_0"/>
<proteinExistence type="inferred from homology"/>